<evidence type="ECO:0000313" key="2">
    <source>
        <dbReference type="EMBL" id="KMZ99288.1"/>
    </source>
</evidence>
<feature type="compositionally biased region" description="Polar residues" evidence="1">
    <location>
        <begin position="234"/>
        <end position="259"/>
    </location>
</feature>
<protein>
    <recommendedName>
        <fullName evidence="4">Variable surface protein</fullName>
    </recommendedName>
</protein>
<gene>
    <name evidence="2" type="ORF">PVNG_02171</name>
</gene>
<dbReference type="EMBL" id="KQ235419">
    <property type="protein sequence ID" value="KMZ99288.1"/>
    <property type="molecule type" value="Genomic_DNA"/>
</dbReference>
<accession>A0A0J9WDP9</accession>
<reference evidence="2 3" key="1">
    <citation type="submission" date="2011-09" db="EMBL/GenBank/DDBJ databases">
        <title>The Genome Sequence of Plasmodium vivax North Korean.</title>
        <authorList>
            <consortium name="The Broad Institute Genome Sequencing Platform"/>
            <consortium name="The Broad Institute Genome Sequencing Center for Infectious Disease"/>
            <person name="Neafsey D."/>
            <person name="Carlton J."/>
            <person name="Barnwell J."/>
            <person name="Collins W."/>
            <person name="Escalante A."/>
            <person name="Mullikin J."/>
            <person name="Saul A."/>
            <person name="Guigo R."/>
            <person name="Camara F."/>
            <person name="Young S.K."/>
            <person name="Zeng Q."/>
            <person name="Gargeya S."/>
            <person name="Fitzgerald M."/>
            <person name="Haas B."/>
            <person name="Abouelleil A."/>
            <person name="Alvarado L."/>
            <person name="Arachchi H.M."/>
            <person name="Berlin A."/>
            <person name="Brown A."/>
            <person name="Chapman S.B."/>
            <person name="Chen Z."/>
            <person name="Dunbar C."/>
            <person name="Freedman E."/>
            <person name="Gearin G."/>
            <person name="Gellesch M."/>
            <person name="Goldberg J."/>
            <person name="Griggs A."/>
            <person name="Gujja S."/>
            <person name="Heiman D."/>
            <person name="Howarth C."/>
            <person name="Larson L."/>
            <person name="Lui A."/>
            <person name="MacDonald P.J.P."/>
            <person name="Montmayeur A."/>
            <person name="Murphy C."/>
            <person name="Neiman D."/>
            <person name="Pearson M."/>
            <person name="Priest M."/>
            <person name="Roberts A."/>
            <person name="Saif S."/>
            <person name="Shea T."/>
            <person name="Shenoy N."/>
            <person name="Sisk P."/>
            <person name="Stolte C."/>
            <person name="Sykes S."/>
            <person name="Wortman J."/>
            <person name="Nusbaum C."/>
            <person name="Birren B."/>
        </authorList>
    </citation>
    <scope>NUCLEOTIDE SEQUENCE [LARGE SCALE GENOMIC DNA]</scope>
    <source>
        <strain evidence="2 3">North Korean</strain>
    </source>
</reference>
<evidence type="ECO:0000256" key="1">
    <source>
        <dbReference type="SAM" id="MobiDB-lite"/>
    </source>
</evidence>
<organism evidence="2 3">
    <name type="scientific">Plasmodium vivax North Korean</name>
    <dbReference type="NCBI Taxonomy" id="1035514"/>
    <lineage>
        <taxon>Eukaryota</taxon>
        <taxon>Sar</taxon>
        <taxon>Alveolata</taxon>
        <taxon>Apicomplexa</taxon>
        <taxon>Aconoidasida</taxon>
        <taxon>Haemosporida</taxon>
        <taxon>Plasmodiidae</taxon>
        <taxon>Plasmodium</taxon>
        <taxon>Plasmodium (Plasmodium)</taxon>
    </lineage>
</organism>
<dbReference type="Proteomes" id="UP000053239">
    <property type="component" value="Unassembled WGS sequence"/>
</dbReference>
<evidence type="ECO:0008006" key="4">
    <source>
        <dbReference type="Google" id="ProtNLM"/>
    </source>
</evidence>
<feature type="region of interest" description="Disordered" evidence="1">
    <location>
        <begin position="221"/>
        <end position="259"/>
    </location>
</feature>
<dbReference type="AlphaFoldDB" id="A0A0J9WDP9"/>
<name>A0A0J9WDP9_PLAVI</name>
<evidence type="ECO:0000313" key="3">
    <source>
        <dbReference type="Proteomes" id="UP000053239"/>
    </source>
</evidence>
<proteinExistence type="predicted"/>
<sequence>MVTAYKEFNETVTDEQRSPIEPLMTNIRRSGEYNGNHKDIYEKVMRNISLLLNNHYGKTQFRDNCIYLYQWLYLTKKKNKVSDFMIGVLYPASHDKFVLPTTTNKCSYFAYDTTYEDPIKIIKLQNFDLDIKNIEKILMDENYSNNLPFKKYICECVNIFKEMYKGKCPYTEEKDKKRKAICDVLNTFQNTYMLYLYIKDGMKDKIPSLYSAEDELLNTCPSDKPETEPKLVSVTRQPSESAPVSQSEGNSPSVEQTNNPIPFNTTSVVSAMAGIPPFLALIYKVIIICT</sequence>